<dbReference type="EC" id="1.18.1.2" evidence="3"/>
<name>D8S882_SELML</name>
<feature type="domain" description="FAD-binding FR-type" evidence="12">
    <location>
        <begin position="24"/>
        <end position="150"/>
    </location>
</feature>
<keyword evidence="5 10" id="KW-0274">FAD</keyword>
<evidence type="ECO:0000256" key="8">
    <source>
        <dbReference type="ARBA" id="ARBA00023002"/>
    </source>
</evidence>
<dbReference type="FunFam" id="3.40.50.80:FF:000008">
    <property type="entry name" value="Ferredoxin--NADP reductase, chloroplastic"/>
    <property type="match status" value="1"/>
</dbReference>
<dbReference type="SUPFAM" id="SSF63380">
    <property type="entry name" value="Riboflavin synthase domain-like"/>
    <property type="match status" value="1"/>
</dbReference>
<evidence type="ECO:0000256" key="7">
    <source>
        <dbReference type="ARBA" id="ARBA00022982"/>
    </source>
</evidence>
<evidence type="ECO:0000256" key="2">
    <source>
        <dbReference type="ARBA" id="ARBA00008312"/>
    </source>
</evidence>
<feature type="binding site" evidence="11">
    <location>
        <position position="87"/>
    </location>
    <ligand>
        <name>NADP(+)</name>
        <dbReference type="ChEBI" id="CHEBI:58349"/>
    </ligand>
</feature>
<keyword evidence="6 10" id="KW-0521">NADP</keyword>
<dbReference type="OrthoDB" id="1688044at2759"/>
<dbReference type="CDD" id="cd06208">
    <property type="entry name" value="CYPOR_like_FNR"/>
    <property type="match status" value="1"/>
</dbReference>
<dbReference type="InterPro" id="IPR017927">
    <property type="entry name" value="FAD-bd_FR_type"/>
</dbReference>
<dbReference type="PIRSF" id="PIRSF000361">
    <property type="entry name" value="Frd-NADP+_RD"/>
    <property type="match status" value="1"/>
</dbReference>
<dbReference type="eggNOG" id="KOG1158">
    <property type="taxonomic scope" value="Eukaryota"/>
</dbReference>
<dbReference type="InterPro" id="IPR017938">
    <property type="entry name" value="Riboflavin_synthase-like_b-brl"/>
</dbReference>
<sequence length="303" mass="34220">MRRLVLPRSLELLKKAPTNLYTRKSPYVATIESVHRLTTGENGGDTYHIVIDHGGNIPFWEGQSYGILPPGTNPKRPGAPPPNRLYSLASSRYGDDLSGRTASLCVKRIVSYDPNDPNSTIPGICSNFLCDARPGDQVRIVGPFGSSLLLNEENPRGAQIMVGTGTGVAPFRGFLRRMFVEEVPFKFDGLAWLFLGVASSKSLLYHDEFERIARDFPSSFRYDLALSREMVDRSGGKFYVQHRIKERGKEVLELLESGGHIYFCGREEMMEGIQETFRKLCGDSWHEKLSGWKRNKQWHVDVY</sequence>
<reference evidence="13 14" key="1">
    <citation type="journal article" date="2011" name="Science">
        <title>The Selaginella genome identifies genetic changes associated with the evolution of vascular plants.</title>
        <authorList>
            <person name="Banks J.A."/>
            <person name="Nishiyama T."/>
            <person name="Hasebe M."/>
            <person name="Bowman J.L."/>
            <person name="Gribskov M."/>
            <person name="dePamphilis C."/>
            <person name="Albert V.A."/>
            <person name="Aono N."/>
            <person name="Aoyama T."/>
            <person name="Ambrose B.A."/>
            <person name="Ashton N.W."/>
            <person name="Axtell M.J."/>
            <person name="Barker E."/>
            <person name="Barker M.S."/>
            <person name="Bennetzen J.L."/>
            <person name="Bonawitz N.D."/>
            <person name="Chapple C."/>
            <person name="Cheng C."/>
            <person name="Correa L.G."/>
            <person name="Dacre M."/>
            <person name="DeBarry J."/>
            <person name="Dreyer I."/>
            <person name="Elias M."/>
            <person name="Engstrom E.M."/>
            <person name="Estelle M."/>
            <person name="Feng L."/>
            <person name="Finet C."/>
            <person name="Floyd S.K."/>
            <person name="Frommer W.B."/>
            <person name="Fujita T."/>
            <person name="Gramzow L."/>
            <person name="Gutensohn M."/>
            <person name="Harholt J."/>
            <person name="Hattori M."/>
            <person name="Heyl A."/>
            <person name="Hirai T."/>
            <person name="Hiwatashi Y."/>
            <person name="Ishikawa M."/>
            <person name="Iwata M."/>
            <person name="Karol K.G."/>
            <person name="Koehler B."/>
            <person name="Kolukisaoglu U."/>
            <person name="Kubo M."/>
            <person name="Kurata T."/>
            <person name="Lalonde S."/>
            <person name="Li K."/>
            <person name="Li Y."/>
            <person name="Litt A."/>
            <person name="Lyons E."/>
            <person name="Manning G."/>
            <person name="Maruyama T."/>
            <person name="Michael T.P."/>
            <person name="Mikami K."/>
            <person name="Miyazaki S."/>
            <person name="Morinaga S."/>
            <person name="Murata T."/>
            <person name="Mueller-Roeber B."/>
            <person name="Nelson D.R."/>
            <person name="Obara M."/>
            <person name="Oguri Y."/>
            <person name="Olmstead R.G."/>
            <person name="Onodera N."/>
            <person name="Petersen B.L."/>
            <person name="Pils B."/>
            <person name="Prigge M."/>
            <person name="Rensing S.A."/>
            <person name="Riano-Pachon D.M."/>
            <person name="Roberts A.W."/>
            <person name="Sato Y."/>
            <person name="Scheller H.V."/>
            <person name="Schulz B."/>
            <person name="Schulz C."/>
            <person name="Shakirov E.V."/>
            <person name="Shibagaki N."/>
            <person name="Shinohara N."/>
            <person name="Shippen D.E."/>
            <person name="Soerensen I."/>
            <person name="Sotooka R."/>
            <person name="Sugimoto N."/>
            <person name="Sugita M."/>
            <person name="Sumikawa N."/>
            <person name="Tanurdzic M."/>
            <person name="Theissen G."/>
            <person name="Ulvskov P."/>
            <person name="Wakazuki S."/>
            <person name="Weng J.K."/>
            <person name="Willats W.W."/>
            <person name="Wipf D."/>
            <person name="Wolf P.G."/>
            <person name="Yang L."/>
            <person name="Zimmer A.D."/>
            <person name="Zhu Q."/>
            <person name="Mitros T."/>
            <person name="Hellsten U."/>
            <person name="Loque D."/>
            <person name="Otillar R."/>
            <person name="Salamov A."/>
            <person name="Schmutz J."/>
            <person name="Shapiro H."/>
            <person name="Lindquist E."/>
            <person name="Lucas S."/>
            <person name="Rokhsar D."/>
            <person name="Grigoriev I.V."/>
        </authorList>
    </citation>
    <scope>NUCLEOTIDE SEQUENCE [LARGE SCALE GENOMIC DNA]</scope>
</reference>
<evidence type="ECO:0000256" key="6">
    <source>
        <dbReference type="ARBA" id="ARBA00022857"/>
    </source>
</evidence>
<keyword evidence="8 10" id="KW-0560">Oxidoreductase</keyword>
<dbReference type="GO" id="GO:0004324">
    <property type="term" value="F:ferredoxin-NADP+ reductase activity"/>
    <property type="evidence" value="ECO:0007669"/>
    <property type="project" value="UniProtKB-EC"/>
</dbReference>
<dbReference type="Gene3D" id="2.40.30.10">
    <property type="entry name" value="Translation factors"/>
    <property type="match status" value="1"/>
</dbReference>
<dbReference type="EMBL" id="GL377606">
    <property type="protein sequence ID" value="EFJ19481.1"/>
    <property type="molecule type" value="Genomic_DNA"/>
</dbReference>
<evidence type="ECO:0000259" key="12">
    <source>
        <dbReference type="PROSITE" id="PS51384"/>
    </source>
</evidence>
<keyword evidence="4 10" id="KW-0285">Flavoprotein</keyword>
<dbReference type="InterPro" id="IPR001709">
    <property type="entry name" value="Flavoprot_Pyr_Nucl_cyt_Rdtase"/>
</dbReference>
<dbReference type="PANTHER" id="PTHR43314">
    <property type="match status" value="1"/>
</dbReference>
<dbReference type="STRING" id="88036.D8S882"/>
<keyword evidence="14" id="KW-1185">Reference proteome</keyword>
<dbReference type="Pfam" id="PF00175">
    <property type="entry name" value="NAD_binding_1"/>
    <property type="match status" value="1"/>
</dbReference>
<evidence type="ECO:0000313" key="14">
    <source>
        <dbReference type="Proteomes" id="UP000001514"/>
    </source>
</evidence>
<evidence type="ECO:0000256" key="5">
    <source>
        <dbReference type="ARBA" id="ARBA00022827"/>
    </source>
</evidence>
<evidence type="ECO:0000256" key="11">
    <source>
        <dbReference type="PIRSR" id="PIRSR000361-1"/>
    </source>
</evidence>
<dbReference type="InParanoid" id="D8S882"/>
<comment type="cofactor">
    <cofactor evidence="1">
        <name>FAD</name>
        <dbReference type="ChEBI" id="CHEBI:57692"/>
    </cofactor>
</comment>
<keyword evidence="7" id="KW-0813">Transport</keyword>
<keyword evidence="7" id="KW-0249">Electron transport</keyword>
<evidence type="ECO:0000256" key="3">
    <source>
        <dbReference type="ARBA" id="ARBA00013223"/>
    </source>
</evidence>
<evidence type="ECO:0000313" key="13">
    <source>
        <dbReference type="EMBL" id="EFJ19481.1"/>
    </source>
</evidence>
<comment type="catalytic activity">
    <reaction evidence="9">
        <text>2 reduced [2Fe-2S]-[ferredoxin] + NADP(+) + H(+) = 2 oxidized [2Fe-2S]-[ferredoxin] + NADPH</text>
        <dbReference type="Rhea" id="RHEA:20125"/>
        <dbReference type="Rhea" id="RHEA-COMP:10000"/>
        <dbReference type="Rhea" id="RHEA-COMP:10001"/>
        <dbReference type="ChEBI" id="CHEBI:15378"/>
        <dbReference type="ChEBI" id="CHEBI:33737"/>
        <dbReference type="ChEBI" id="CHEBI:33738"/>
        <dbReference type="ChEBI" id="CHEBI:57783"/>
        <dbReference type="ChEBI" id="CHEBI:58349"/>
        <dbReference type="EC" id="1.18.1.2"/>
    </reaction>
</comment>
<evidence type="ECO:0000256" key="1">
    <source>
        <dbReference type="ARBA" id="ARBA00001974"/>
    </source>
</evidence>
<evidence type="ECO:0000256" key="4">
    <source>
        <dbReference type="ARBA" id="ARBA00022630"/>
    </source>
</evidence>
<proteinExistence type="inferred from homology"/>
<dbReference type="AlphaFoldDB" id="D8S882"/>
<feature type="binding site" evidence="11">
    <location>
        <position position="237"/>
    </location>
    <ligand>
        <name>NADP(+)</name>
        <dbReference type="ChEBI" id="CHEBI:58349"/>
    </ligand>
</feature>
<organism evidence="14">
    <name type="scientific">Selaginella moellendorffii</name>
    <name type="common">Spikemoss</name>
    <dbReference type="NCBI Taxonomy" id="88036"/>
    <lineage>
        <taxon>Eukaryota</taxon>
        <taxon>Viridiplantae</taxon>
        <taxon>Streptophyta</taxon>
        <taxon>Embryophyta</taxon>
        <taxon>Tracheophyta</taxon>
        <taxon>Lycopodiopsida</taxon>
        <taxon>Selaginellales</taxon>
        <taxon>Selaginellaceae</taxon>
        <taxon>Selaginella</taxon>
    </lineage>
</organism>
<dbReference type="SUPFAM" id="SSF52343">
    <property type="entry name" value="Ferredoxin reductase-like, C-terminal NADP-linked domain"/>
    <property type="match status" value="1"/>
</dbReference>
<accession>D8S882</accession>
<dbReference type="PROSITE" id="PS51384">
    <property type="entry name" value="FAD_FR"/>
    <property type="match status" value="1"/>
</dbReference>
<protein>
    <recommendedName>
        <fullName evidence="3">ferredoxin--NADP(+) reductase</fullName>
        <ecNumber evidence="3">1.18.1.2</ecNumber>
    </recommendedName>
</protein>
<feature type="binding site" evidence="11">
    <location>
        <begin position="227"/>
        <end position="228"/>
    </location>
    <ligand>
        <name>NADP(+)</name>
        <dbReference type="ChEBI" id="CHEBI:58349"/>
    </ligand>
</feature>
<dbReference type="Gene3D" id="3.40.50.80">
    <property type="entry name" value="Nucleotide-binding domain of ferredoxin-NADP reductase (FNR) module"/>
    <property type="match status" value="1"/>
</dbReference>
<evidence type="ECO:0000256" key="10">
    <source>
        <dbReference type="PIRNR" id="PIRNR000361"/>
    </source>
</evidence>
<dbReference type="InterPro" id="IPR039261">
    <property type="entry name" value="FNR_nucleotide-bd"/>
</dbReference>
<feature type="binding site" evidence="11">
    <location>
        <position position="107"/>
    </location>
    <ligand>
        <name>NADP(+)</name>
        <dbReference type="ChEBI" id="CHEBI:58349"/>
    </ligand>
</feature>
<dbReference type="InterPro" id="IPR015701">
    <property type="entry name" value="FNR"/>
</dbReference>
<dbReference type="Gramene" id="EFJ19481">
    <property type="protein sequence ID" value="EFJ19481"/>
    <property type="gene ID" value="SELMODRAFT_419219"/>
</dbReference>
<dbReference type="KEGG" id="smo:SELMODRAFT_419219"/>
<dbReference type="Proteomes" id="UP000001514">
    <property type="component" value="Unassembled WGS sequence"/>
</dbReference>
<feature type="binding site" evidence="11">
    <location>
        <position position="166"/>
    </location>
    <ligand>
        <name>NADP(+)</name>
        <dbReference type="ChEBI" id="CHEBI:58349"/>
    </ligand>
</feature>
<evidence type="ECO:0000256" key="9">
    <source>
        <dbReference type="ARBA" id="ARBA00047776"/>
    </source>
</evidence>
<dbReference type="HOGENOM" id="CLU_053066_1_0_1"/>
<dbReference type="InterPro" id="IPR001433">
    <property type="entry name" value="OxRdtase_FAD/NAD-bd"/>
</dbReference>
<gene>
    <name evidence="13" type="ORF">SELMODRAFT_419219</name>
</gene>
<dbReference type="PRINTS" id="PR00371">
    <property type="entry name" value="FPNCR"/>
</dbReference>
<comment type="similarity">
    <text evidence="2">Belongs to the ferredoxin--NADP reductase type 1 family.</text>
</comment>